<dbReference type="AlphaFoldDB" id="A0A8S9PBV8"/>
<evidence type="ECO:0000313" key="2">
    <source>
        <dbReference type="Proteomes" id="UP000712600"/>
    </source>
</evidence>
<reference evidence="1" key="1">
    <citation type="submission" date="2019-12" db="EMBL/GenBank/DDBJ databases">
        <title>Genome sequencing and annotation of Brassica cretica.</title>
        <authorList>
            <person name="Studholme D.J."/>
            <person name="Sarris P."/>
        </authorList>
    </citation>
    <scope>NUCLEOTIDE SEQUENCE</scope>
    <source>
        <strain evidence="1">PFS-109/04</strain>
        <tissue evidence="1">Leaf</tissue>
    </source>
</reference>
<name>A0A8S9PBV8_BRACR</name>
<protein>
    <submittedName>
        <fullName evidence="1">Uncharacterized protein</fullName>
    </submittedName>
</protein>
<dbReference type="Proteomes" id="UP000712600">
    <property type="component" value="Unassembled WGS sequence"/>
</dbReference>
<accession>A0A8S9PBV8</accession>
<dbReference type="EMBL" id="QGKX02001521">
    <property type="protein sequence ID" value="KAF3514518.1"/>
    <property type="molecule type" value="Genomic_DNA"/>
</dbReference>
<comment type="caution">
    <text evidence="1">The sequence shown here is derived from an EMBL/GenBank/DDBJ whole genome shotgun (WGS) entry which is preliminary data.</text>
</comment>
<gene>
    <name evidence="1" type="ORF">F2Q69_00006481</name>
</gene>
<proteinExistence type="predicted"/>
<sequence length="301" mass="33204">MHGFGTGGRSTPMGEMTSVRVVLAHGRGDLGAKGKNTEEASFYTPPPRLARAASSVNGLSSTTSTGVGAAPNHGPLVDTHQRLLGEKVRASARWELMREWLEKRVEHWDPEEEYHQYLFLFGRINQQSGGFTKAATPKPGDYARTRGSSGTPKVTARPCNIIFEPGGFYRLWNQEVALVNPEVMFSLLILRSNLEPEGSSLDPGIMLGTRRSWDHIWALSSSWEPGIFGFSGTVLGLPRHDYYRYLFGSRIMPLGSWPLSSSYAALCFCRKPLLNLGGAGVGVVTQVPDFTAFQVWRTRDL</sequence>
<organism evidence="1 2">
    <name type="scientific">Brassica cretica</name>
    <name type="common">Mustard</name>
    <dbReference type="NCBI Taxonomy" id="69181"/>
    <lineage>
        <taxon>Eukaryota</taxon>
        <taxon>Viridiplantae</taxon>
        <taxon>Streptophyta</taxon>
        <taxon>Embryophyta</taxon>
        <taxon>Tracheophyta</taxon>
        <taxon>Spermatophyta</taxon>
        <taxon>Magnoliopsida</taxon>
        <taxon>eudicotyledons</taxon>
        <taxon>Gunneridae</taxon>
        <taxon>Pentapetalae</taxon>
        <taxon>rosids</taxon>
        <taxon>malvids</taxon>
        <taxon>Brassicales</taxon>
        <taxon>Brassicaceae</taxon>
        <taxon>Brassiceae</taxon>
        <taxon>Brassica</taxon>
    </lineage>
</organism>
<evidence type="ECO:0000313" key="1">
    <source>
        <dbReference type="EMBL" id="KAF3514518.1"/>
    </source>
</evidence>